<keyword evidence="2 6" id="KW-0032">Aminotransferase</keyword>
<dbReference type="Proteomes" id="UP000294299">
    <property type="component" value="Chromosome NFRAN"/>
</dbReference>
<dbReference type="PROSITE" id="PS00600">
    <property type="entry name" value="AA_TRANSFER_CLASS_3"/>
    <property type="match status" value="1"/>
</dbReference>
<evidence type="ECO:0000256" key="5">
    <source>
        <dbReference type="RuleBase" id="RU003560"/>
    </source>
</evidence>
<dbReference type="GO" id="GO:0030170">
    <property type="term" value="F:pyridoxal phosphate binding"/>
    <property type="evidence" value="ECO:0007669"/>
    <property type="project" value="InterPro"/>
</dbReference>
<organism evidence="6 7">
    <name type="scientific">Candidatus Nitrosocosmicus franklandianus</name>
    <dbReference type="NCBI Taxonomy" id="1798806"/>
    <lineage>
        <taxon>Archaea</taxon>
        <taxon>Nitrososphaerota</taxon>
        <taxon>Nitrososphaeria</taxon>
        <taxon>Nitrososphaerales</taxon>
        <taxon>Nitrososphaeraceae</taxon>
        <taxon>Candidatus Nitrosocosmicus</taxon>
    </lineage>
</organism>
<proteinExistence type="inferred from homology"/>
<gene>
    <name evidence="6" type="primary">argD</name>
    <name evidence="6" type="ORF">NFRAN_2986</name>
</gene>
<dbReference type="GO" id="GO:0042802">
    <property type="term" value="F:identical protein binding"/>
    <property type="evidence" value="ECO:0007669"/>
    <property type="project" value="TreeGrafter"/>
</dbReference>
<dbReference type="Pfam" id="PF00202">
    <property type="entry name" value="Aminotran_3"/>
    <property type="match status" value="1"/>
</dbReference>
<protein>
    <submittedName>
        <fullName evidence="6">Acetylornithine aminotransferase</fullName>
        <ecNumber evidence="6">2.6.1.11</ecNumber>
    </submittedName>
</protein>
<keyword evidence="3 6" id="KW-0808">Transferase</keyword>
<evidence type="ECO:0000256" key="3">
    <source>
        <dbReference type="ARBA" id="ARBA00022679"/>
    </source>
</evidence>
<dbReference type="InterPro" id="IPR015422">
    <property type="entry name" value="PyrdxlP-dep_Trfase_small"/>
</dbReference>
<comment type="similarity">
    <text evidence="5">Belongs to the class-III pyridoxal-phosphate-dependent aminotransferase family.</text>
</comment>
<dbReference type="FunFam" id="3.40.640.10:FF:000004">
    <property type="entry name" value="Acetylornithine aminotransferase"/>
    <property type="match status" value="1"/>
</dbReference>
<comment type="cofactor">
    <cofactor evidence="1">
        <name>pyridoxal 5'-phosphate</name>
        <dbReference type="ChEBI" id="CHEBI:597326"/>
    </cofactor>
</comment>
<dbReference type="PIRSF" id="PIRSF000521">
    <property type="entry name" value="Transaminase_4ab_Lys_Orn"/>
    <property type="match status" value="1"/>
</dbReference>
<name>A0A484IK74_9ARCH</name>
<dbReference type="InterPro" id="IPR015421">
    <property type="entry name" value="PyrdxlP-dep_Trfase_major"/>
</dbReference>
<dbReference type="CDD" id="cd00610">
    <property type="entry name" value="OAT_like"/>
    <property type="match status" value="1"/>
</dbReference>
<dbReference type="InterPro" id="IPR015424">
    <property type="entry name" value="PyrdxlP-dep_Trfase"/>
</dbReference>
<evidence type="ECO:0000256" key="1">
    <source>
        <dbReference type="ARBA" id="ARBA00001933"/>
    </source>
</evidence>
<dbReference type="PANTHER" id="PTHR11986">
    <property type="entry name" value="AMINOTRANSFERASE CLASS III"/>
    <property type="match status" value="1"/>
</dbReference>
<dbReference type="PANTHER" id="PTHR11986:SF79">
    <property type="entry name" value="ACETYLORNITHINE AMINOTRANSFERASE, MITOCHONDRIAL"/>
    <property type="match status" value="1"/>
</dbReference>
<sequence length="399" mass="44361">MMQSLESEEYYVGNLYQRFPVNIVKGRGCRVWDTNGREYLDCMGGYGVALVGHCNDRVVEAITEQARNLITCHMSVYNETRLRFLKKFNSIAPKSLKKTFFTNSGTESVEAALKFSRKFTGKSGIIALNGGYHGKTFGSLSVTYNEKYRKSFLPLLPDVKFISYSEVESIPEIISRTENKIGTVIIEPIQGETGIIMPPPDFLKSVKEICIANDVVLIFDEIQSGLGRTGKMWAGQHWNVEPDIMCLAKGIAGGVPMGVTTMRPEILDSLKVGEHSSTFAGNPLACAAASATLDALVQDNLVGNSERIGKLFKNGLLELKEKYKIIRDVRGMGLMIGVEMRFDVKNILLDGIKNGILLLYSGRNILRLLPPLVMDEDEVNKSLHLIDVLLQNEEKRRLG</sequence>
<evidence type="ECO:0000313" key="7">
    <source>
        <dbReference type="Proteomes" id="UP000294299"/>
    </source>
</evidence>
<evidence type="ECO:0000313" key="6">
    <source>
        <dbReference type="EMBL" id="VFJ15309.1"/>
    </source>
</evidence>
<accession>A0A484IK74</accession>
<dbReference type="GO" id="GO:0003992">
    <property type="term" value="F:N2-acetyl-L-ornithine:2-oxoglutarate 5-aminotransferase activity"/>
    <property type="evidence" value="ECO:0007669"/>
    <property type="project" value="UniProtKB-EC"/>
</dbReference>
<reference evidence="6 7" key="1">
    <citation type="submission" date="2019-02" db="EMBL/GenBank/DDBJ databases">
        <authorList>
            <person name="Lehtovirta-Morley E L."/>
        </authorList>
    </citation>
    <scope>NUCLEOTIDE SEQUENCE [LARGE SCALE GENOMIC DNA]</scope>
    <source>
        <strain evidence="6">NFRAN1</strain>
    </source>
</reference>
<dbReference type="InterPro" id="IPR049704">
    <property type="entry name" value="Aminotrans_3_PPA_site"/>
</dbReference>
<keyword evidence="4 5" id="KW-0663">Pyridoxal phosphate</keyword>
<dbReference type="KEGG" id="nfn:NFRAN_2986"/>
<keyword evidence="7" id="KW-1185">Reference proteome</keyword>
<dbReference type="InterPro" id="IPR050103">
    <property type="entry name" value="Class-III_PLP-dep_AT"/>
</dbReference>
<dbReference type="Gene3D" id="3.90.1150.10">
    <property type="entry name" value="Aspartate Aminotransferase, domain 1"/>
    <property type="match status" value="1"/>
</dbReference>
<dbReference type="SUPFAM" id="SSF53383">
    <property type="entry name" value="PLP-dependent transferases"/>
    <property type="match status" value="1"/>
</dbReference>
<dbReference type="Gene3D" id="3.40.640.10">
    <property type="entry name" value="Type I PLP-dependent aspartate aminotransferase-like (Major domain)"/>
    <property type="match status" value="1"/>
</dbReference>
<dbReference type="InterPro" id="IPR005814">
    <property type="entry name" value="Aminotrans_3"/>
</dbReference>
<dbReference type="AlphaFoldDB" id="A0A484IK74"/>
<evidence type="ECO:0000256" key="2">
    <source>
        <dbReference type="ARBA" id="ARBA00022576"/>
    </source>
</evidence>
<evidence type="ECO:0000256" key="4">
    <source>
        <dbReference type="ARBA" id="ARBA00022898"/>
    </source>
</evidence>
<dbReference type="EMBL" id="LR216287">
    <property type="protein sequence ID" value="VFJ15309.1"/>
    <property type="molecule type" value="Genomic_DNA"/>
</dbReference>
<dbReference type="EC" id="2.6.1.11" evidence="6"/>